<reference evidence="3" key="1">
    <citation type="submission" date="2020-09" db="EMBL/GenBank/DDBJ databases">
        <title>Genome-Enabled Discovery of Anthraquinone Biosynthesis in Senna tora.</title>
        <authorList>
            <person name="Kang S.-H."/>
            <person name="Pandey R.P."/>
            <person name="Lee C.-M."/>
            <person name="Sim J.-S."/>
            <person name="Jeong J.-T."/>
            <person name="Choi B.-S."/>
            <person name="Jung M."/>
            <person name="Ginzburg D."/>
            <person name="Zhao K."/>
            <person name="Won S.Y."/>
            <person name="Oh T.-J."/>
            <person name="Yu Y."/>
            <person name="Kim N.-H."/>
            <person name="Lee O.R."/>
            <person name="Lee T.-H."/>
            <person name="Bashyal P."/>
            <person name="Kim T.-S."/>
            <person name="Lee W.-H."/>
            <person name="Kawkins C."/>
            <person name="Kim C.-K."/>
            <person name="Kim J.S."/>
            <person name="Ahn B.O."/>
            <person name="Rhee S.Y."/>
            <person name="Sohng J.K."/>
        </authorList>
    </citation>
    <scope>NUCLEOTIDE SEQUENCE</scope>
    <source>
        <tissue evidence="3">Leaf</tissue>
    </source>
</reference>
<keyword evidence="4" id="KW-1185">Reference proteome</keyword>
<dbReference type="AlphaFoldDB" id="A0A834WZZ2"/>
<organism evidence="3 4">
    <name type="scientific">Senna tora</name>
    <dbReference type="NCBI Taxonomy" id="362788"/>
    <lineage>
        <taxon>Eukaryota</taxon>
        <taxon>Viridiplantae</taxon>
        <taxon>Streptophyta</taxon>
        <taxon>Embryophyta</taxon>
        <taxon>Tracheophyta</taxon>
        <taxon>Spermatophyta</taxon>
        <taxon>Magnoliopsida</taxon>
        <taxon>eudicotyledons</taxon>
        <taxon>Gunneridae</taxon>
        <taxon>Pentapetalae</taxon>
        <taxon>rosids</taxon>
        <taxon>fabids</taxon>
        <taxon>Fabales</taxon>
        <taxon>Fabaceae</taxon>
        <taxon>Caesalpinioideae</taxon>
        <taxon>Cassia clade</taxon>
        <taxon>Senna</taxon>
    </lineage>
</organism>
<proteinExistence type="predicted"/>
<feature type="region of interest" description="Disordered" evidence="1">
    <location>
        <begin position="35"/>
        <end position="60"/>
    </location>
</feature>
<dbReference type="Proteomes" id="UP000634136">
    <property type="component" value="Unassembled WGS sequence"/>
</dbReference>
<gene>
    <name evidence="3" type="ORF">G2W53_010488</name>
</gene>
<evidence type="ECO:0000256" key="1">
    <source>
        <dbReference type="SAM" id="MobiDB-lite"/>
    </source>
</evidence>
<feature type="signal peptide" evidence="2">
    <location>
        <begin position="1"/>
        <end position="27"/>
    </location>
</feature>
<accession>A0A834WZZ2</accession>
<protein>
    <submittedName>
        <fullName evidence="3">Uncharacterized protein</fullName>
    </submittedName>
</protein>
<dbReference type="EMBL" id="JAAIUW010000004">
    <property type="protein sequence ID" value="KAF7835629.1"/>
    <property type="molecule type" value="Genomic_DNA"/>
</dbReference>
<evidence type="ECO:0000313" key="3">
    <source>
        <dbReference type="EMBL" id="KAF7835629.1"/>
    </source>
</evidence>
<keyword evidence="2" id="KW-0732">Signal</keyword>
<sequence length="60" mass="6776">MTFVIKKSTQFRVMLWVPSLLMVDALCQLSHDVISGNDRMRGTGNGSARNQNKNKEQEHG</sequence>
<evidence type="ECO:0000256" key="2">
    <source>
        <dbReference type="SAM" id="SignalP"/>
    </source>
</evidence>
<evidence type="ECO:0000313" key="4">
    <source>
        <dbReference type="Proteomes" id="UP000634136"/>
    </source>
</evidence>
<feature type="chain" id="PRO_5032698551" evidence="2">
    <location>
        <begin position="28"/>
        <end position="60"/>
    </location>
</feature>
<name>A0A834WZZ2_9FABA</name>
<comment type="caution">
    <text evidence="3">The sequence shown here is derived from an EMBL/GenBank/DDBJ whole genome shotgun (WGS) entry which is preliminary data.</text>
</comment>